<dbReference type="Proteomes" id="UP000037923">
    <property type="component" value="Unassembled WGS sequence"/>
</dbReference>
<keyword evidence="6" id="KW-1185">Reference proteome</keyword>
<feature type="domain" description="C2H2-type" evidence="4">
    <location>
        <begin position="109"/>
        <end position="132"/>
    </location>
</feature>
<evidence type="ECO:0000259" key="4">
    <source>
        <dbReference type="PROSITE" id="PS50157"/>
    </source>
</evidence>
<dbReference type="RefSeq" id="XP_015652225.1">
    <property type="nucleotide sequence ID" value="XM_015809289.1"/>
</dbReference>
<dbReference type="GO" id="GO:0008270">
    <property type="term" value="F:zinc ion binding"/>
    <property type="evidence" value="ECO:0007669"/>
    <property type="project" value="UniProtKB-KW"/>
</dbReference>
<dbReference type="InterPro" id="IPR013087">
    <property type="entry name" value="Znf_C2H2_type"/>
</dbReference>
<feature type="region of interest" description="Disordered" evidence="3">
    <location>
        <begin position="174"/>
        <end position="193"/>
    </location>
</feature>
<feature type="compositionally biased region" description="Low complexity" evidence="3">
    <location>
        <begin position="441"/>
        <end position="461"/>
    </location>
</feature>
<dbReference type="VEuPathDB" id="TriTrypDB:LpyrH10_33_0780"/>
<dbReference type="CDD" id="cd23672">
    <property type="entry name" value="MPSS5_OBF_C"/>
    <property type="match status" value="1"/>
</dbReference>
<feature type="coiled-coil region" evidence="2">
    <location>
        <begin position="144"/>
        <end position="171"/>
    </location>
</feature>
<feature type="compositionally biased region" description="Basic and acidic residues" evidence="3">
    <location>
        <begin position="394"/>
        <end position="408"/>
    </location>
</feature>
<evidence type="ECO:0000256" key="2">
    <source>
        <dbReference type="SAM" id="Coils"/>
    </source>
</evidence>
<dbReference type="PROSITE" id="PS00028">
    <property type="entry name" value="ZINC_FINGER_C2H2_1"/>
    <property type="match status" value="1"/>
</dbReference>
<evidence type="ECO:0000313" key="5">
    <source>
        <dbReference type="EMBL" id="KPA73786.1"/>
    </source>
</evidence>
<feature type="compositionally biased region" description="Basic and acidic residues" evidence="3">
    <location>
        <begin position="465"/>
        <end position="479"/>
    </location>
</feature>
<gene>
    <name evidence="5" type="ORF">ABB37_09670</name>
</gene>
<keyword evidence="1" id="KW-0862">Zinc</keyword>
<evidence type="ECO:0000313" key="6">
    <source>
        <dbReference type="Proteomes" id="UP000037923"/>
    </source>
</evidence>
<dbReference type="OrthoDB" id="273792at2759"/>
<reference evidence="5 6" key="1">
    <citation type="submission" date="2015-07" db="EMBL/GenBank/DDBJ databases">
        <title>High-quality genome of monoxenous trypanosomatid Leptomonas pyrrhocoris.</title>
        <authorList>
            <person name="Flegontov P."/>
            <person name="Butenko A."/>
            <person name="Firsov S."/>
            <person name="Vlcek C."/>
            <person name="Logacheva M.D."/>
            <person name="Field M."/>
            <person name="Filatov D."/>
            <person name="Flegontova O."/>
            <person name="Gerasimov E."/>
            <person name="Jackson A.P."/>
            <person name="Kelly S."/>
            <person name="Opperdoes F."/>
            <person name="O'Reilly A."/>
            <person name="Votypka J."/>
            <person name="Yurchenko V."/>
            <person name="Lukes J."/>
        </authorList>
    </citation>
    <scope>NUCLEOTIDE SEQUENCE [LARGE SCALE GENOMIC DNA]</scope>
    <source>
        <strain evidence="5">H10</strain>
    </source>
</reference>
<evidence type="ECO:0000256" key="1">
    <source>
        <dbReference type="PROSITE-ProRule" id="PRU00042"/>
    </source>
</evidence>
<dbReference type="AlphaFoldDB" id="A0A0M9FQG8"/>
<protein>
    <submittedName>
        <fullName evidence="5">Putative mitochondrial unspecified product</fullName>
    </submittedName>
</protein>
<keyword evidence="2" id="KW-0175">Coiled coil</keyword>
<proteinExistence type="predicted"/>
<dbReference type="EMBL" id="LGTL01000033">
    <property type="protein sequence ID" value="KPA73786.1"/>
    <property type="molecule type" value="Genomic_DNA"/>
</dbReference>
<keyword evidence="1" id="KW-0479">Metal-binding</keyword>
<sequence length="479" mass="50390">MSYRSSFCMHWLRQPLAHHPCSPTTTATSSSSSSPLWRLRKPSCALRCVSTNFSGASASAAVAVRTVPLFAARFCQTHAASPVETAAEAEAAGAASSSSSVSPPLRDRFVCPECGKRFLCAANLLQHRIARHGLHVVTAEETARAALIAANAELARELARLRALVMQLKGEEQPAVTTTTTTNPNTMTHNASADGASTMTKAYPSAVLTGQLMEVSAGLAREWQRSGLALGTGVSFVSCIGTVRGPVQVGTLAGAAAAAAASAASPRVVQFTLEAHGYRERRPGQLKMYRAHMLVRYIPSRPYHDKVIRSSTGETAAAAAALFAVDEGDVVRVQGHYGLHNSYDMVSKLPVENVVVEADFVGLLMRRRSSSSAGAVVPGMKIVESSSQCGPTVMHKEGEAAEERREGVEPAVAAALPAPPLTCSTTSTAFHSSTDLLNSALAPASTTTATTSDSRRTNSAAGTARPERRSGEKGQHARR</sequence>
<accession>A0A0M9FQG8</accession>
<keyword evidence="1" id="KW-0863">Zinc-finger</keyword>
<evidence type="ECO:0000256" key="3">
    <source>
        <dbReference type="SAM" id="MobiDB-lite"/>
    </source>
</evidence>
<feature type="compositionally biased region" description="Low complexity" evidence="3">
    <location>
        <begin position="177"/>
        <end position="190"/>
    </location>
</feature>
<dbReference type="PROSITE" id="PS50157">
    <property type="entry name" value="ZINC_FINGER_C2H2_2"/>
    <property type="match status" value="1"/>
</dbReference>
<feature type="region of interest" description="Disordered" evidence="3">
    <location>
        <begin position="388"/>
        <end position="408"/>
    </location>
</feature>
<name>A0A0M9FQG8_LEPPY</name>
<organism evidence="5 6">
    <name type="scientific">Leptomonas pyrrhocoris</name>
    <name type="common">Firebug parasite</name>
    <dbReference type="NCBI Taxonomy" id="157538"/>
    <lineage>
        <taxon>Eukaryota</taxon>
        <taxon>Discoba</taxon>
        <taxon>Euglenozoa</taxon>
        <taxon>Kinetoplastea</taxon>
        <taxon>Metakinetoplastina</taxon>
        <taxon>Trypanosomatida</taxon>
        <taxon>Trypanosomatidae</taxon>
        <taxon>Leishmaniinae</taxon>
        <taxon>Leptomonas</taxon>
    </lineage>
</organism>
<dbReference type="GeneID" id="26909953"/>
<feature type="region of interest" description="Disordered" evidence="3">
    <location>
        <begin position="441"/>
        <end position="479"/>
    </location>
</feature>
<comment type="caution">
    <text evidence="5">The sequence shown here is derived from an EMBL/GenBank/DDBJ whole genome shotgun (WGS) entry which is preliminary data.</text>
</comment>